<dbReference type="PRINTS" id="PR00063">
    <property type="entry name" value="RIBOSOMALL27"/>
</dbReference>
<dbReference type="PANTHER" id="PTHR15893">
    <property type="entry name" value="RIBOSOMAL PROTEIN L27"/>
    <property type="match status" value="1"/>
</dbReference>
<dbReference type="SUPFAM" id="SSF110324">
    <property type="entry name" value="Ribosomal L27 protein-like"/>
    <property type="match status" value="1"/>
</dbReference>
<dbReference type="Pfam" id="PF01016">
    <property type="entry name" value="Ribosomal_L27"/>
    <property type="match status" value="1"/>
</dbReference>
<dbReference type="PROSITE" id="PS00831">
    <property type="entry name" value="RIBOSOMAL_L27"/>
    <property type="match status" value="1"/>
</dbReference>
<gene>
    <name evidence="7" type="ORF">A2572_01445</name>
</gene>
<evidence type="ECO:0000313" key="8">
    <source>
        <dbReference type="Proteomes" id="UP000179237"/>
    </source>
</evidence>
<dbReference type="Gene3D" id="2.40.50.100">
    <property type="match status" value="1"/>
</dbReference>
<comment type="caution">
    <text evidence="7">The sequence shown here is derived from an EMBL/GenBank/DDBJ whole genome shotgun (WGS) entry which is preliminary data.</text>
</comment>
<evidence type="ECO:0000256" key="5">
    <source>
        <dbReference type="ARBA" id="ARBA00035477"/>
    </source>
</evidence>
<sequence length="82" mass="8975">MAHVKSGGATRQHSQRSGKRLGVKIFGSQKIKAGQIIVRQRGQQFHAGINTDLGRDFTIYSLSDGTVSFRKKNGISFVDVLS</sequence>
<dbReference type="InterPro" id="IPR018261">
    <property type="entry name" value="Ribosomal_bL27_CS"/>
</dbReference>
<evidence type="ECO:0000256" key="3">
    <source>
        <dbReference type="ARBA" id="ARBA00023274"/>
    </source>
</evidence>
<dbReference type="EMBL" id="MFAQ01000011">
    <property type="protein sequence ID" value="OGD83667.1"/>
    <property type="molecule type" value="Genomic_DNA"/>
</dbReference>
<feature type="region of interest" description="Disordered" evidence="6">
    <location>
        <begin position="1"/>
        <end position="22"/>
    </location>
</feature>
<reference evidence="7 8" key="1">
    <citation type="journal article" date="2016" name="Nat. Commun.">
        <title>Thousands of microbial genomes shed light on interconnected biogeochemical processes in an aquifer system.</title>
        <authorList>
            <person name="Anantharaman K."/>
            <person name="Brown C.T."/>
            <person name="Hug L.A."/>
            <person name="Sharon I."/>
            <person name="Castelle C.J."/>
            <person name="Probst A.J."/>
            <person name="Thomas B.C."/>
            <person name="Singh A."/>
            <person name="Wilkins M.J."/>
            <person name="Karaoz U."/>
            <person name="Brodie E.L."/>
            <person name="Williams K.H."/>
            <person name="Hubbard S.S."/>
            <person name="Banfield J.F."/>
        </authorList>
    </citation>
    <scope>NUCLEOTIDE SEQUENCE [LARGE SCALE GENOMIC DNA]</scope>
</reference>
<organism evidence="7 8">
    <name type="scientific">Candidatus Collierbacteria bacterium RIFOXYD1_FULL_40_9</name>
    <dbReference type="NCBI Taxonomy" id="1817731"/>
    <lineage>
        <taxon>Bacteria</taxon>
        <taxon>Candidatus Collieribacteriota</taxon>
    </lineage>
</organism>
<evidence type="ECO:0000256" key="2">
    <source>
        <dbReference type="ARBA" id="ARBA00022980"/>
    </source>
</evidence>
<proteinExistence type="inferred from homology"/>
<dbReference type="GO" id="GO:0022625">
    <property type="term" value="C:cytosolic large ribosomal subunit"/>
    <property type="evidence" value="ECO:0007669"/>
    <property type="project" value="TreeGrafter"/>
</dbReference>
<accession>A0A1F5FVM2</accession>
<dbReference type="GO" id="GO:0006412">
    <property type="term" value="P:translation"/>
    <property type="evidence" value="ECO:0007669"/>
    <property type="project" value="InterPro"/>
</dbReference>
<keyword evidence="3" id="KW-0687">Ribonucleoprotein</keyword>
<feature type="compositionally biased region" description="Basic residues" evidence="6">
    <location>
        <begin position="13"/>
        <end position="22"/>
    </location>
</feature>
<evidence type="ECO:0000256" key="6">
    <source>
        <dbReference type="SAM" id="MobiDB-lite"/>
    </source>
</evidence>
<dbReference type="AlphaFoldDB" id="A0A1F5FVM2"/>
<protein>
    <recommendedName>
        <fullName evidence="4">Large ribosomal subunit protein bL27</fullName>
    </recommendedName>
    <alternativeName>
        <fullName evidence="5">50S ribosomal protein L27</fullName>
    </alternativeName>
</protein>
<comment type="similarity">
    <text evidence="1">Belongs to the bacterial ribosomal protein bL27 family.</text>
</comment>
<dbReference type="Proteomes" id="UP000179237">
    <property type="component" value="Unassembled WGS sequence"/>
</dbReference>
<dbReference type="InterPro" id="IPR001684">
    <property type="entry name" value="Ribosomal_bL27"/>
</dbReference>
<name>A0A1F5FVM2_9BACT</name>
<evidence type="ECO:0000313" key="7">
    <source>
        <dbReference type="EMBL" id="OGD83667.1"/>
    </source>
</evidence>
<dbReference type="GO" id="GO:0003735">
    <property type="term" value="F:structural constituent of ribosome"/>
    <property type="evidence" value="ECO:0007669"/>
    <property type="project" value="InterPro"/>
</dbReference>
<keyword evidence="2 7" id="KW-0689">Ribosomal protein</keyword>
<dbReference type="PANTHER" id="PTHR15893:SF0">
    <property type="entry name" value="LARGE RIBOSOMAL SUBUNIT PROTEIN BL27M"/>
    <property type="match status" value="1"/>
</dbReference>
<evidence type="ECO:0000256" key="4">
    <source>
        <dbReference type="ARBA" id="ARBA00035175"/>
    </source>
</evidence>
<evidence type="ECO:0000256" key="1">
    <source>
        <dbReference type="ARBA" id="ARBA00010797"/>
    </source>
</evidence>